<organism evidence="1 2">
    <name type="scientific">Trifolium medium</name>
    <dbReference type="NCBI Taxonomy" id="97028"/>
    <lineage>
        <taxon>Eukaryota</taxon>
        <taxon>Viridiplantae</taxon>
        <taxon>Streptophyta</taxon>
        <taxon>Embryophyta</taxon>
        <taxon>Tracheophyta</taxon>
        <taxon>Spermatophyta</taxon>
        <taxon>Magnoliopsida</taxon>
        <taxon>eudicotyledons</taxon>
        <taxon>Gunneridae</taxon>
        <taxon>Pentapetalae</taxon>
        <taxon>rosids</taxon>
        <taxon>fabids</taxon>
        <taxon>Fabales</taxon>
        <taxon>Fabaceae</taxon>
        <taxon>Papilionoideae</taxon>
        <taxon>50 kb inversion clade</taxon>
        <taxon>NPAAA clade</taxon>
        <taxon>Hologalegina</taxon>
        <taxon>IRL clade</taxon>
        <taxon>Trifolieae</taxon>
        <taxon>Trifolium</taxon>
    </lineage>
</organism>
<reference evidence="1 2" key="1">
    <citation type="journal article" date="2018" name="Front. Plant Sci.">
        <title>Red Clover (Trifolium pratense) and Zigzag Clover (T. medium) - A Picture of Genomic Similarities and Differences.</title>
        <authorList>
            <person name="Dluhosova J."/>
            <person name="Istvanek J."/>
            <person name="Nedelnik J."/>
            <person name="Repkova J."/>
        </authorList>
    </citation>
    <scope>NUCLEOTIDE SEQUENCE [LARGE SCALE GENOMIC DNA]</scope>
    <source>
        <strain evidence="2">cv. 10/8</strain>
        <tissue evidence="1">Leaf</tissue>
    </source>
</reference>
<comment type="caution">
    <text evidence="1">The sequence shown here is derived from an EMBL/GenBank/DDBJ whole genome shotgun (WGS) entry which is preliminary data.</text>
</comment>
<sequence length="185" mass="20404">VIGVVHELGTAQTTNGGKLKFPFTIKDLSIDYMQICFRFLVFSDVPFRSRICPNPEAWAVELAAAVASQVDHNLTAAVILHPSAAHNNLNLSYCPKSPFSLLPNYYLSLLHCHRLATVLISVMQNVVSHKSLISVMQNVEKQNGESCERELRSGIEAGGSEFRLIGRDLELAGIFNLRSMLSGTF</sequence>
<dbReference type="EMBL" id="LXQA010004036">
    <property type="protein sequence ID" value="MCH82688.1"/>
    <property type="molecule type" value="Genomic_DNA"/>
</dbReference>
<accession>A0A392M7F0</accession>
<dbReference type="Proteomes" id="UP000265520">
    <property type="component" value="Unassembled WGS sequence"/>
</dbReference>
<dbReference type="AlphaFoldDB" id="A0A392M7F0"/>
<gene>
    <name evidence="1" type="ORF">A2U01_0003499</name>
</gene>
<protein>
    <submittedName>
        <fullName evidence="1">Uncharacterized protein</fullName>
    </submittedName>
</protein>
<name>A0A392M7F0_9FABA</name>
<evidence type="ECO:0000313" key="1">
    <source>
        <dbReference type="EMBL" id="MCH82688.1"/>
    </source>
</evidence>
<feature type="non-terminal residue" evidence="1">
    <location>
        <position position="1"/>
    </location>
</feature>
<keyword evidence="2" id="KW-1185">Reference proteome</keyword>
<proteinExistence type="predicted"/>
<evidence type="ECO:0000313" key="2">
    <source>
        <dbReference type="Proteomes" id="UP000265520"/>
    </source>
</evidence>